<dbReference type="Proteomes" id="UP000645828">
    <property type="component" value="Unassembled WGS sequence"/>
</dbReference>
<comment type="caution">
    <text evidence="1">The sequence shown here is derived from an EMBL/GenBank/DDBJ whole genome shotgun (WGS) entry which is preliminary data.</text>
</comment>
<protein>
    <submittedName>
        <fullName evidence="1">(raccoon dog) hypothetical protein</fullName>
    </submittedName>
</protein>
<accession>A0A811ZR45</accession>
<name>A0A811ZR45_NYCPR</name>
<evidence type="ECO:0000313" key="2">
    <source>
        <dbReference type="Proteomes" id="UP000645828"/>
    </source>
</evidence>
<gene>
    <name evidence="1" type="ORF">NYPRO_LOCUS23508</name>
</gene>
<proteinExistence type="predicted"/>
<dbReference type="AlphaFoldDB" id="A0A811ZR45"/>
<dbReference type="EMBL" id="CAJHUB010000771">
    <property type="protein sequence ID" value="CAD7690714.1"/>
    <property type="molecule type" value="Genomic_DNA"/>
</dbReference>
<organism evidence="1 2">
    <name type="scientific">Nyctereutes procyonoides</name>
    <name type="common">Raccoon dog</name>
    <name type="synonym">Canis procyonoides</name>
    <dbReference type="NCBI Taxonomy" id="34880"/>
    <lineage>
        <taxon>Eukaryota</taxon>
        <taxon>Metazoa</taxon>
        <taxon>Chordata</taxon>
        <taxon>Craniata</taxon>
        <taxon>Vertebrata</taxon>
        <taxon>Euteleostomi</taxon>
        <taxon>Mammalia</taxon>
        <taxon>Eutheria</taxon>
        <taxon>Laurasiatheria</taxon>
        <taxon>Carnivora</taxon>
        <taxon>Caniformia</taxon>
        <taxon>Canidae</taxon>
        <taxon>Nyctereutes</taxon>
    </lineage>
</organism>
<reference evidence="1" key="1">
    <citation type="submission" date="2020-12" db="EMBL/GenBank/DDBJ databases">
        <authorList>
            <consortium name="Molecular Ecology Group"/>
        </authorList>
    </citation>
    <scope>NUCLEOTIDE SEQUENCE</scope>
    <source>
        <strain evidence="1">TBG_1078</strain>
    </source>
</reference>
<keyword evidence="2" id="KW-1185">Reference proteome</keyword>
<evidence type="ECO:0000313" key="1">
    <source>
        <dbReference type="EMBL" id="CAD7690714.1"/>
    </source>
</evidence>
<sequence length="33" mass="3715">MFYCVELGDNAASKTCVLFSLLRNNFPDFPCQA</sequence>